<evidence type="ECO:0000313" key="1">
    <source>
        <dbReference type="EMBL" id="MCT2581911.1"/>
    </source>
</evidence>
<protein>
    <recommendedName>
        <fullName evidence="3">Ribulose 1,5-bisphosphate carboxylase large subunit</fullName>
    </recommendedName>
</protein>
<reference evidence="1 2" key="1">
    <citation type="submission" date="2021-02" db="EMBL/GenBank/DDBJ databases">
        <title>Actinophytocola xerophila sp. nov., isolated from soil of cotton cropping field.</title>
        <authorList>
            <person name="Huang R."/>
            <person name="Chen X."/>
            <person name="Ge X."/>
            <person name="Liu W."/>
        </authorList>
    </citation>
    <scope>NUCLEOTIDE SEQUENCE [LARGE SCALE GENOMIC DNA]</scope>
    <source>
        <strain evidence="1 2">S1-96</strain>
    </source>
</reference>
<keyword evidence="2" id="KW-1185">Reference proteome</keyword>
<dbReference type="EMBL" id="JAFFZE010000004">
    <property type="protein sequence ID" value="MCT2581911.1"/>
    <property type="molecule type" value="Genomic_DNA"/>
</dbReference>
<dbReference type="RefSeq" id="WP_260189267.1">
    <property type="nucleotide sequence ID" value="NZ_JAFFZE010000004.1"/>
</dbReference>
<gene>
    <name evidence="1" type="ORF">JT362_02095</name>
</gene>
<evidence type="ECO:0008006" key="3">
    <source>
        <dbReference type="Google" id="ProtNLM"/>
    </source>
</evidence>
<dbReference type="Proteomes" id="UP001156441">
    <property type="component" value="Unassembled WGS sequence"/>
</dbReference>
<evidence type="ECO:0000313" key="2">
    <source>
        <dbReference type="Proteomes" id="UP001156441"/>
    </source>
</evidence>
<proteinExistence type="predicted"/>
<sequence>MALIPRLPHPVEIVRATVQVAGTAVSVPGRLLALLTAAEELVARANQAVTDTEDAVAHARRVIVAAETQATAIDPVLAFAREFSEHEVHAAIKLVDELPRLARHLNEDVLPILTTLGQIGPDMHELLEVANDMRQAILGIPGFDYLRRRGEDKDEAKDEAQE</sequence>
<name>A0ABT2J2B8_9PSEU</name>
<organism evidence="1 2">
    <name type="scientific">Actinophytocola gossypii</name>
    <dbReference type="NCBI Taxonomy" id="2812003"/>
    <lineage>
        <taxon>Bacteria</taxon>
        <taxon>Bacillati</taxon>
        <taxon>Actinomycetota</taxon>
        <taxon>Actinomycetes</taxon>
        <taxon>Pseudonocardiales</taxon>
        <taxon>Pseudonocardiaceae</taxon>
    </lineage>
</organism>
<accession>A0ABT2J2B8</accession>
<comment type="caution">
    <text evidence="1">The sequence shown here is derived from an EMBL/GenBank/DDBJ whole genome shotgun (WGS) entry which is preliminary data.</text>
</comment>